<dbReference type="InterPro" id="IPR003829">
    <property type="entry name" value="Pirin_N_dom"/>
</dbReference>
<feature type="domain" description="Quercetin 2,3-dioxygenase C-terminal cupin" evidence="6">
    <location>
        <begin position="158"/>
        <end position="221"/>
    </location>
</feature>
<evidence type="ECO:0000313" key="7">
    <source>
        <dbReference type="EMBL" id="QBX55497.1"/>
    </source>
</evidence>
<feature type="binding site" evidence="2">
    <location>
        <position position="101"/>
    </location>
    <ligand>
        <name>Fe cation</name>
        <dbReference type="ChEBI" id="CHEBI:24875"/>
    </ligand>
</feature>
<evidence type="ECO:0000256" key="2">
    <source>
        <dbReference type="PIRSR" id="PIRSR006232-1"/>
    </source>
</evidence>
<evidence type="ECO:0000256" key="1">
    <source>
        <dbReference type="ARBA" id="ARBA00008416"/>
    </source>
</evidence>
<comment type="cofactor">
    <cofactor evidence="2">
        <name>Fe cation</name>
        <dbReference type="ChEBI" id="CHEBI:24875"/>
    </cofactor>
    <text evidence="2">Binds 1 Fe cation per subunit.</text>
</comment>
<comment type="similarity">
    <text evidence="1 3">Belongs to the pirin family.</text>
</comment>
<keyword evidence="2" id="KW-0408">Iron</keyword>
<evidence type="ECO:0000259" key="6">
    <source>
        <dbReference type="Pfam" id="PF17954"/>
    </source>
</evidence>
<dbReference type="KEGG" id="nsn:EXE58_08560"/>
<feature type="region of interest" description="Disordered" evidence="4">
    <location>
        <begin position="1"/>
        <end position="25"/>
    </location>
</feature>
<dbReference type="InterPro" id="IPR041602">
    <property type="entry name" value="Quercetinase_C"/>
</dbReference>
<dbReference type="Gene3D" id="2.60.120.10">
    <property type="entry name" value="Jelly Rolls"/>
    <property type="match status" value="2"/>
</dbReference>
<feature type="binding site" evidence="2">
    <location>
        <position position="103"/>
    </location>
    <ligand>
        <name>Fe cation</name>
        <dbReference type="ChEBI" id="CHEBI:24875"/>
    </ligand>
</feature>
<feature type="binding site" evidence="2">
    <location>
        <position position="59"/>
    </location>
    <ligand>
        <name>Fe cation</name>
        <dbReference type="ChEBI" id="CHEBI:24875"/>
    </ligand>
</feature>
<name>A0A4P7IH90_9ACTN</name>
<dbReference type="Pfam" id="PF17954">
    <property type="entry name" value="Pirin_C_2"/>
    <property type="match status" value="1"/>
</dbReference>
<keyword evidence="8" id="KW-1185">Reference proteome</keyword>
<dbReference type="PANTHER" id="PTHR43212">
    <property type="entry name" value="QUERCETIN 2,3-DIOXYGENASE"/>
    <property type="match status" value="1"/>
</dbReference>
<evidence type="ECO:0000313" key="8">
    <source>
        <dbReference type="Proteomes" id="UP000294853"/>
    </source>
</evidence>
<accession>A0A4P7IH90</accession>
<sequence>MNALHRGAARATTTAPGRTTRHSFSFGPHHDPANLGFGPMVCHNDDELDPGAGYPDHPHSHLEIVTWVLEGALVHTSSDGARSVVQAGQAQLLSAGSGVRHSEIADAASGRCRFVQAWLRPDGPGGTTSYSLGEAPAGADGLVEVVGGSALPIRVTGARLLVARLAAGQAVALPEAPLLHVFAATGSARVGGLDLSAGDAARLSDDSAREVSANGPSELLVWCLPR</sequence>
<reference evidence="7 8" key="1">
    <citation type="submission" date="2019-03" db="EMBL/GenBank/DDBJ databases">
        <title>Three New Species of Nocardioides, Nocardioides euryhalodurans sp. nov., Nocardioides seonyuensis sp. nov. and Nocardioides eburneoflavus sp. nov. Iolated from Soil.</title>
        <authorList>
            <person name="Roh S.G."/>
            <person name="Lee C."/>
            <person name="Kim M.-K."/>
            <person name="Kim S.B."/>
        </authorList>
    </citation>
    <scope>NUCLEOTIDE SEQUENCE [LARGE SCALE GENOMIC DNA]</scope>
    <source>
        <strain evidence="7 8">MMS17-SY207-3</strain>
    </source>
</reference>
<proteinExistence type="inferred from homology"/>
<dbReference type="InterPro" id="IPR011051">
    <property type="entry name" value="RmlC_Cupin_sf"/>
</dbReference>
<dbReference type="GO" id="GO:0046872">
    <property type="term" value="F:metal ion binding"/>
    <property type="evidence" value="ECO:0007669"/>
    <property type="project" value="UniProtKB-KW"/>
</dbReference>
<dbReference type="OrthoDB" id="321327at2"/>
<feature type="binding site" evidence="2">
    <location>
        <position position="57"/>
    </location>
    <ligand>
        <name>Fe cation</name>
        <dbReference type="ChEBI" id="CHEBI:24875"/>
    </ligand>
</feature>
<dbReference type="PIRSF" id="PIRSF006232">
    <property type="entry name" value="Pirin"/>
    <property type="match status" value="1"/>
</dbReference>
<dbReference type="PANTHER" id="PTHR43212:SF3">
    <property type="entry name" value="QUERCETIN 2,3-DIOXYGENASE"/>
    <property type="match status" value="1"/>
</dbReference>
<dbReference type="Pfam" id="PF02678">
    <property type="entry name" value="Pirin"/>
    <property type="match status" value="1"/>
</dbReference>
<keyword evidence="2" id="KW-0479">Metal-binding</keyword>
<feature type="compositionally biased region" description="Low complexity" evidence="4">
    <location>
        <begin position="9"/>
        <end position="18"/>
    </location>
</feature>
<dbReference type="SUPFAM" id="SSF51182">
    <property type="entry name" value="RmlC-like cupins"/>
    <property type="match status" value="1"/>
</dbReference>
<gene>
    <name evidence="7" type="ORF">EXE58_08560</name>
</gene>
<feature type="domain" description="Pirin N-terminal" evidence="5">
    <location>
        <begin position="10"/>
        <end position="119"/>
    </location>
</feature>
<dbReference type="EMBL" id="CP038436">
    <property type="protein sequence ID" value="QBX55497.1"/>
    <property type="molecule type" value="Genomic_DNA"/>
</dbReference>
<dbReference type="Proteomes" id="UP000294853">
    <property type="component" value="Chromosome"/>
</dbReference>
<organism evidence="7 8">
    <name type="scientific">Nocardioides seonyuensis</name>
    <dbReference type="NCBI Taxonomy" id="2518371"/>
    <lineage>
        <taxon>Bacteria</taxon>
        <taxon>Bacillati</taxon>
        <taxon>Actinomycetota</taxon>
        <taxon>Actinomycetes</taxon>
        <taxon>Propionibacteriales</taxon>
        <taxon>Nocardioidaceae</taxon>
        <taxon>Nocardioides</taxon>
    </lineage>
</organism>
<protein>
    <submittedName>
        <fullName evidence="7">Pirin family protein</fullName>
    </submittedName>
</protein>
<evidence type="ECO:0000259" key="5">
    <source>
        <dbReference type="Pfam" id="PF02678"/>
    </source>
</evidence>
<evidence type="ECO:0000256" key="3">
    <source>
        <dbReference type="RuleBase" id="RU003457"/>
    </source>
</evidence>
<dbReference type="AlphaFoldDB" id="A0A4P7IH90"/>
<evidence type="ECO:0000256" key="4">
    <source>
        <dbReference type="SAM" id="MobiDB-lite"/>
    </source>
</evidence>
<dbReference type="InterPro" id="IPR014710">
    <property type="entry name" value="RmlC-like_jellyroll"/>
</dbReference>
<dbReference type="InterPro" id="IPR012093">
    <property type="entry name" value="Pirin"/>
</dbReference>
<dbReference type="RefSeq" id="WP_135267488.1">
    <property type="nucleotide sequence ID" value="NZ_CP038436.1"/>
</dbReference>